<dbReference type="InterPro" id="IPR036188">
    <property type="entry name" value="FAD/NAD-bd_sf"/>
</dbReference>
<evidence type="ECO:0000256" key="2">
    <source>
        <dbReference type="ARBA" id="ARBA00010790"/>
    </source>
</evidence>
<dbReference type="Proteomes" id="UP000607796">
    <property type="component" value="Unassembled WGS sequence"/>
</dbReference>
<feature type="domain" description="Glucose-methanol-choline oxidoreductase N-terminal" evidence="6">
    <location>
        <begin position="78"/>
        <end position="301"/>
    </location>
</feature>
<evidence type="ECO:0000259" key="6">
    <source>
        <dbReference type="Pfam" id="PF00732"/>
    </source>
</evidence>
<comment type="cofactor">
    <cofactor evidence="1">
        <name>FAD</name>
        <dbReference type="ChEBI" id="CHEBI:57692"/>
    </cofactor>
</comment>
<dbReference type="PANTHER" id="PTHR42784">
    <property type="entry name" value="PYRANOSE 2-OXIDASE"/>
    <property type="match status" value="1"/>
</dbReference>
<accession>A0ABR9WXP2</accession>
<feature type="domain" description="Glucose-methanol-choline oxidoreductase C-terminal" evidence="7">
    <location>
        <begin position="398"/>
        <end position="509"/>
    </location>
</feature>
<reference evidence="8 9" key="1">
    <citation type="journal article" date="2021" name="Int. J. Syst. Evol. Microbiol.">
        <title>Salipiger mangrovisoli sp. nov., isolated from mangrove soil and the proposal for the reclassification of Paraphaeobacter pallidus as Salipiger pallidus comb. nov.</title>
        <authorList>
            <person name="Du J."/>
            <person name="Liu Y."/>
            <person name="Pei T."/>
            <person name="Deng M.R."/>
            <person name="Zhu H."/>
        </authorList>
    </citation>
    <scope>NUCLEOTIDE SEQUENCE [LARGE SCALE GENOMIC DNA]</scope>
    <source>
        <strain evidence="8 9">6D45A</strain>
    </source>
</reference>
<comment type="caution">
    <text evidence="8">The sequence shown here is derived from an EMBL/GenBank/DDBJ whole genome shotgun (WGS) entry which is preliminary data.</text>
</comment>
<dbReference type="RefSeq" id="WP_194133369.1">
    <property type="nucleotide sequence ID" value="NZ_JADFFK010000002.1"/>
</dbReference>
<dbReference type="InterPro" id="IPR000172">
    <property type="entry name" value="GMC_OxRdtase_N"/>
</dbReference>
<proteinExistence type="inferred from homology"/>
<dbReference type="SUPFAM" id="SSF51905">
    <property type="entry name" value="FAD/NAD(P)-binding domain"/>
    <property type="match status" value="1"/>
</dbReference>
<dbReference type="PANTHER" id="PTHR42784:SF1">
    <property type="entry name" value="PYRANOSE 2-OXIDASE"/>
    <property type="match status" value="1"/>
</dbReference>
<evidence type="ECO:0000256" key="4">
    <source>
        <dbReference type="ARBA" id="ARBA00022827"/>
    </source>
</evidence>
<evidence type="ECO:0000256" key="5">
    <source>
        <dbReference type="ARBA" id="ARBA00023002"/>
    </source>
</evidence>
<dbReference type="InterPro" id="IPR007867">
    <property type="entry name" value="GMC_OxRtase_C"/>
</dbReference>
<protein>
    <submittedName>
        <fullName evidence="8">GMC family oxidoreductase</fullName>
    </submittedName>
</protein>
<dbReference type="Pfam" id="PF00732">
    <property type="entry name" value="GMC_oxred_N"/>
    <property type="match status" value="1"/>
</dbReference>
<dbReference type="Pfam" id="PF05199">
    <property type="entry name" value="GMC_oxred_C"/>
    <property type="match status" value="1"/>
</dbReference>
<comment type="similarity">
    <text evidence="2">Belongs to the GMC oxidoreductase family.</text>
</comment>
<keyword evidence="5" id="KW-0560">Oxidoreductase</keyword>
<organism evidence="8 9">
    <name type="scientific">Salipiger mangrovisoli</name>
    <dbReference type="NCBI Taxonomy" id="2865933"/>
    <lineage>
        <taxon>Bacteria</taxon>
        <taxon>Pseudomonadati</taxon>
        <taxon>Pseudomonadota</taxon>
        <taxon>Alphaproteobacteria</taxon>
        <taxon>Rhodobacterales</taxon>
        <taxon>Roseobacteraceae</taxon>
        <taxon>Salipiger</taxon>
    </lineage>
</organism>
<keyword evidence="3" id="KW-0285">Flavoprotein</keyword>
<keyword evidence="9" id="KW-1185">Reference proteome</keyword>
<evidence type="ECO:0000313" key="9">
    <source>
        <dbReference type="Proteomes" id="UP000607796"/>
    </source>
</evidence>
<dbReference type="Gene3D" id="3.50.50.60">
    <property type="entry name" value="FAD/NAD(P)-binding domain"/>
    <property type="match status" value="2"/>
</dbReference>
<gene>
    <name evidence="8" type="ORF">IQ782_04230</name>
</gene>
<dbReference type="InterPro" id="IPR051473">
    <property type="entry name" value="P2Ox-like"/>
</dbReference>
<evidence type="ECO:0000313" key="8">
    <source>
        <dbReference type="EMBL" id="MBE9636043.1"/>
    </source>
</evidence>
<dbReference type="EMBL" id="JADFFK010000002">
    <property type="protein sequence ID" value="MBE9636043.1"/>
    <property type="molecule type" value="Genomic_DNA"/>
</dbReference>
<evidence type="ECO:0000256" key="3">
    <source>
        <dbReference type="ARBA" id="ARBA00022630"/>
    </source>
</evidence>
<evidence type="ECO:0000256" key="1">
    <source>
        <dbReference type="ARBA" id="ARBA00001974"/>
    </source>
</evidence>
<name>A0ABR9WXP2_9RHOB</name>
<keyword evidence="4" id="KW-0274">FAD</keyword>
<evidence type="ECO:0000259" key="7">
    <source>
        <dbReference type="Pfam" id="PF05199"/>
    </source>
</evidence>
<sequence>MSPPLTETRWDVIVIGTGIGGGTLGRALAEAGRKVLFIERGPAGQRAARNGLSEVFVPEARLARGLWPEPLHARVNGVESRFFAPLGAGLGGSSVFYAATLERPERHDLDDLPGLPHPAGGWPVGFDAMRPWYDRASALYRLHGSADPLSSEPAPILRPPPPFTATETGLMRAMQAGGLHPYYAHTAIDRGADCLNCLGTKCPRPCKMDGRSAGVEPALATGNAALLDRAEVTRLIGGGDRVEGVELRLDGATHVVRAGTYVLAAGALNSPRLLLASACEAWPEGAANGSGQVGRNLMFHLNEIFALWPPRGTSDSGATKAIALRDLYHAQGRRMGMVQAMGIRASYGEITFYLTQMLARSRLRAVPGLGQLSRLPAALAAKVLGHAQIFVGLLEDLPYPENRVTHDPAQPHRLSVDYRLHPELLERRRAFRRAIFRAFKGQRRLLLGHGPELNFGHPSGTLRFGTDPARSVLDPDCRAHGLRNLRVADASFMPSSMGVNPSLTIAANALRVAGSILEEDR</sequence>